<dbReference type="SUPFAM" id="SSF54695">
    <property type="entry name" value="POZ domain"/>
    <property type="match status" value="1"/>
</dbReference>
<evidence type="ECO:0000256" key="4">
    <source>
        <dbReference type="ARBA" id="ARBA00022538"/>
    </source>
</evidence>
<evidence type="ECO:0000256" key="9">
    <source>
        <dbReference type="ARBA" id="ARBA00022989"/>
    </source>
</evidence>
<comment type="subcellular location">
    <subcellularLocation>
        <location evidence="1">Cell membrane</location>
        <topology evidence="1">Multi-pass membrane protein</topology>
    </subcellularLocation>
</comment>
<dbReference type="STRING" id="45351.A7RLC8"/>
<dbReference type="Gene3D" id="3.30.710.10">
    <property type="entry name" value="Potassium Channel Kv1.1, Chain A"/>
    <property type="match status" value="1"/>
</dbReference>
<dbReference type="GO" id="GO:0001508">
    <property type="term" value="P:action potential"/>
    <property type="evidence" value="ECO:0000318"/>
    <property type="project" value="GO_Central"/>
</dbReference>
<evidence type="ECO:0000256" key="8">
    <source>
        <dbReference type="ARBA" id="ARBA00022958"/>
    </source>
</evidence>
<dbReference type="InterPro" id="IPR027359">
    <property type="entry name" value="Volt_channel_dom_sf"/>
</dbReference>
<dbReference type="Pfam" id="PF00520">
    <property type="entry name" value="Ion_trans"/>
    <property type="match status" value="1"/>
</dbReference>
<dbReference type="FunFam" id="1.10.287.70:FF:000005">
    <property type="entry name" value="potassium voltage-gated channel subfamily G member 1"/>
    <property type="match status" value="1"/>
</dbReference>
<dbReference type="InterPro" id="IPR000210">
    <property type="entry name" value="BTB/POZ_dom"/>
</dbReference>
<evidence type="ECO:0000259" key="14">
    <source>
        <dbReference type="SMART" id="SM00225"/>
    </source>
</evidence>
<dbReference type="SMART" id="SM00225">
    <property type="entry name" value="BTB"/>
    <property type="match status" value="1"/>
</dbReference>
<dbReference type="InterPro" id="IPR005821">
    <property type="entry name" value="Ion_trans_dom"/>
</dbReference>
<evidence type="ECO:0000256" key="1">
    <source>
        <dbReference type="ARBA" id="ARBA00004651"/>
    </source>
</evidence>
<dbReference type="Gene3D" id="1.10.287.70">
    <property type="match status" value="1"/>
</dbReference>
<keyword evidence="10" id="KW-0406">Ion transport</keyword>
<dbReference type="Proteomes" id="UP000001593">
    <property type="component" value="Unassembled WGS sequence"/>
</dbReference>
<keyword evidence="12" id="KW-0407">Ion channel</keyword>
<dbReference type="PANTHER" id="PTHR11537:SF105">
    <property type="entry name" value="POTASSIUM VOLTAGE-GATED CHANNEL PROTEIN SHAL"/>
    <property type="match status" value="1"/>
</dbReference>
<keyword evidence="6" id="KW-0631">Potassium channel</keyword>
<reference evidence="15 16" key="1">
    <citation type="journal article" date="2007" name="Science">
        <title>Sea anemone genome reveals ancestral eumetazoan gene repertoire and genomic organization.</title>
        <authorList>
            <person name="Putnam N.H."/>
            <person name="Srivastava M."/>
            <person name="Hellsten U."/>
            <person name="Dirks B."/>
            <person name="Chapman J."/>
            <person name="Salamov A."/>
            <person name="Terry A."/>
            <person name="Shapiro H."/>
            <person name="Lindquist E."/>
            <person name="Kapitonov V.V."/>
            <person name="Jurka J."/>
            <person name="Genikhovich G."/>
            <person name="Grigoriev I.V."/>
            <person name="Lucas S.M."/>
            <person name="Steele R.E."/>
            <person name="Finnerty J.R."/>
            <person name="Technau U."/>
            <person name="Martindale M.Q."/>
            <person name="Rokhsar D.S."/>
        </authorList>
    </citation>
    <scope>NUCLEOTIDE SEQUENCE [LARGE SCALE GENOMIC DNA]</scope>
    <source>
        <strain evidence="16">CH2 X CH6</strain>
    </source>
</reference>
<feature type="domain" description="BTB" evidence="14">
    <location>
        <begin position="1"/>
        <end position="100"/>
    </location>
</feature>
<dbReference type="Gene3D" id="1.20.120.350">
    <property type="entry name" value="Voltage-gated potassium channels. Chain C"/>
    <property type="match status" value="1"/>
</dbReference>
<dbReference type="GO" id="GO:0016020">
    <property type="term" value="C:membrane"/>
    <property type="evidence" value="ECO:0000318"/>
    <property type="project" value="GO_Central"/>
</dbReference>
<feature type="transmembrane region" description="Helical" evidence="13">
    <location>
        <begin position="285"/>
        <end position="306"/>
    </location>
</feature>
<evidence type="ECO:0000256" key="7">
    <source>
        <dbReference type="ARBA" id="ARBA00022882"/>
    </source>
</evidence>
<keyword evidence="3" id="KW-1003">Cell membrane</keyword>
<gene>
    <name evidence="15" type="ORF">NEMVEDRAFT_v1g86018</name>
</gene>
<dbReference type="PhylomeDB" id="A7RLC8"/>
<keyword evidence="2" id="KW-0813">Transport</keyword>
<feature type="transmembrane region" description="Helical" evidence="13">
    <location>
        <begin position="214"/>
        <end position="234"/>
    </location>
</feature>
<dbReference type="HOGENOM" id="CLU_011722_4_1_1"/>
<dbReference type="FunFam" id="1.20.120.350:FF:000081">
    <property type="entry name" value="Predicted protein"/>
    <property type="match status" value="1"/>
</dbReference>
<dbReference type="GO" id="GO:0071805">
    <property type="term" value="P:potassium ion transmembrane transport"/>
    <property type="evidence" value="ECO:0000318"/>
    <property type="project" value="GO_Central"/>
</dbReference>
<keyword evidence="5 13" id="KW-0812">Transmembrane</keyword>
<evidence type="ECO:0000313" key="16">
    <source>
        <dbReference type="Proteomes" id="UP000001593"/>
    </source>
</evidence>
<evidence type="ECO:0000256" key="5">
    <source>
        <dbReference type="ARBA" id="ARBA00022692"/>
    </source>
</evidence>
<accession>A7RLC8</accession>
<evidence type="ECO:0000256" key="13">
    <source>
        <dbReference type="SAM" id="Phobius"/>
    </source>
</evidence>
<name>A7RLC8_NEMVE</name>
<dbReference type="PANTHER" id="PTHR11537">
    <property type="entry name" value="VOLTAGE-GATED POTASSIUM CHANNEL"/>
    <property type="match status" value="1"/>
</dbReference>
<dbReference type="GO" id="GO:0051260">
    <property type="term" value="P:protein homooligomerization"/>
    <property type="evidence" value="ECO:0007669"/>
    <property type="project" value="InterPro"/>
</dbReference>
<protein>
    <recommendedName>
        <fullName evidence="14">BTB domain-containing protein</fullName>
    </recommendedName>
</protein>
<dbReference type="InterPro" id="IPR003968">
    <property type="entry name" value="K_chnl_volt-dep_Kv"/>
</dbReference>
<evidence type="ECO:0000256" key="11">
    <source>
        <dbReference type="ARBA" id="ARBA00023136"/>
    </source>
</evidence>
<dbReference type="EMBL" id="DS469518">
    <property type="protein sequence ID" value="EDO47580.1"/>
    <property type="molecule type" value="Genomic_DNA"/>
</dbReference>
<dbReference type="InterPro" id="IPR003131">
    <property type="entry name" value="T1-type_BTB"/>
</dbReference>
<dbReference type="InterPro" id="IPR003975">
    <property type="entry name" value="K_chnl_volt-dep_Kv4"/>
</dbReference>
<evidence type="ECO:0000256" key="6">
    <source>
        <dbReference type="ARBA" id="ARBA00022826"/>
    </source>
</evidence>
<feature type="transmembrane region" description="Helical" evidence="13">
    <location>
        <begin position="347"/>
        <end position="367"/>
    </location>
</feature>
<dbReference type="Pfam" id="PF02214">
    <property type="entry name" value="BTB_2"/>
    <property type="match status" value="1"/>
</dbReference>
<dbReference type="eggNOG" id="KOG4390">
    <property type="taxonomic scope" value="Eukaryota"/>
</dbReference>
<keyword evidence="4" id="KW-0633">Potassium transport</keyword>
<evidence type="ECO:0000256" key="3">
    <source>
        <dbReference type="ARBA" id="ARBA00022475"/>
    </source>
</evidence>
<feature type="transmembrane region" description="Helical" evidence="13">
    <location>
        <begin position="147"/>
        <end position="168"/>
    </location>
</feature>
<dbReference type="InParanoid" id="A7RLC8"/>
<dbReference type="PRINTS" id="PR01497">
    <property type="entry name" value="SHALCHANNEL"/>
</dbReference>
<keyword evidence="8" id="KW-0630">Potassium</keyword>
<organism evidence="15 16">
    <name type="scientific">Nematostella vectensis</name>
    <name type="common">Starlet sea anemone</name>
    <dbReference type="NCBI Taxonomy" id="45351"/>
    <lineage>
        <taxon>Eukaryota</taxon>
        <taxon>Metazoa</taxon>
        <taxon>Cnidaria</taxon>
        <taxon>Anthozoa</taxon>
        <taxon>Hexacorallia</taxon>
        <taxon>Actiniaria</taxon>
        <taxon>Edwardsiidae</taxon>
        <taxon>Nematostella</taxon>
    </lineage>
</organism>
<feature type="transmembrane region" description="Helical" evidence="13">
    <location>
        <begin position="180"/>
        <end position="202"/>
    </location>
</feature>
<dbReference type="AlphaFoldDB" id="A7RLC8"/>
<evidence type="ECO:0000313" key="15">
    <source>
        <dbReference type="EMBL" id="EDO47580.1"/>
    </source>
</evidence>
<dbReference type="OMA" id="FERDPLM"/>
<dbReference type="FunFam" id="3.30.710.10:FF:000288">
    <property type="entry name" value="Predicted protein"/>
    <property type="match status" value="1"/>
</dbReference>
<sequence length="385" mass="44008">KRILLKVGGRVFETWEENLRKHPSTLLGSKEKELYYNPETKMYTFERDPLMFRHILNYYRAGRLHYSCDYCADEFREELSFFGISINAVDNCCWDDYRQTRKINIDKVFKLEDPLENAENGIPVKITLKERVWLIFDNPEKSFFGLLWYYVSGLMIALSIACTVAETIPPPCDESVICGAQYTLAFFVLESICVGVFTFEYLSRLLTAPKRWDFVKGYMSIIDVVSILPYYAGIIMENVFQTSVDSLGSLVLLRVLRVFRVLKFTRHSSRLRSLLFAIQRSASELGFIVFSLSLGVVLISSMLYYVEKDGTGGDMFNSIPATMWYSVVTMTTTGYGDLVPHTALGKIIGSVGCIIGVLMIALPVPIIQKKVRKLFICMPMSYQDN</sequence>
<proteinExistence type="predicted"/>
<dbReference type="GO" id="GO:0008076">
    <property type="term" value="C:voltage-gated potassium channel complex"/>
    <property type="evidence" value="ECO:0000318"/>
    <property type="project" value="GO_Central"/>
</dbReference>
<dbReference type="SUPFAM" id="SSF81324">
    <property type="entry name" value="Voltage-gated potassium channels"/>
    <property type="match status" value="1"/>
</dbReference>
<keyword evidence="9 13" id="KW-1133">Transmembrane helix</keyword>
<keyword evidence="16" id="KW-1185">Reference proteome</keyword>
<dbReference type="GO" id="GO:0005249">
    <property type="term" value="F:voltage-gated potassium channel activity"/>
    <property type="evidence" value="ECO:0007669"/>
    <property type="project" value="InterPro"/>
</dbReference>
<evidence type="ECO:0000256" key="2">
    <source>
        <dbReference type="ARBA" id="ARBA00022448"/>
    </source>
</evidence>
<dbReference type="InterPro" id="IPR011333">
    <property type="entry name" value="SKP1/BTB/POZ_sf"/>
</dbReference>
<keyword evidence="7" id="KW-0851">Voltage-gated channel</keyword>
<evidence type="ECO:0000256" key="10">
    <source>
        <dbReference type="ARBA" id="ARBA00023065"/>
    </source>
</evidence>
<evidence type="ECO:0000256" key="12">
    <source>
        <dbReference type="ARBA" id="ARBA00023303"/>
    </source>
</evidence>
<dbReference type="PRINTS" id="PR00169">
    <property type="entry name" value="KCHANNEL"/>
</dbReference>
<dbReference type="InterPro" id="IPR028325">
    <property type="entry name" value="VG_K_chnl"/>
</dbReference>
<feature type="non-terminal residue" evidence="15">
    <location>
        <position position="1"/>
    </location>
</feature>
<dbReference type="PRINTS" id="PR01491">
    <property type="entry name" value="KVCHANNEL"/>
</dbReference>
<keyword evidence="11 13" id="KW-0472">Membrane</keyword>